<organism evidence="1 2">
    <name type="scientific">Chryseobacterium hagamense</name>
    <dbReference type="NCBI Taxonomy" id="395935"/>
    <lineage>
        <taxon>Bacteria</taxon>
        <taxon>Pseudomonadati</taxon>
        <taxon>Bacteroidota</taxon>
        <taxon>Flavobacteriia</taxon>
        <taxon>Flavobacteriales</taxon>
        <taxon>Weeksellaceae</taxon>
        <taxon>Chryseobacterium group</taxon>
        <taxon>Chryseobacterium</taxon>
    </lineage>
</organism>
<dbReference type="AlphaFoldDB" id="A0A511YIF2"/>
<proteinExistence type="predicted"/>
<name>A0A511YIF2_9FLAO</name>
<comment type="caution">
    <text evidence="1">The sequence shown here is derived from an EMBL/GenBank/DDBJ whole genome shotgun (WGS) entry which is preliminary data.</text>
</comment>
<dbReference type="EMBL" id="BJYJ01000002">
    <property type="protein sequence ID" value="GEN74926.1"/>
    <property type="molecule type" value="Genomic_DNA"/>
</dbReference>
<gene>
    <name evidence="1" type="ORF">CHA01nite_06660</name>
</gene>
<sequence>MGGLLMDFSLTGKTYRLSAPAQSSDFPSVDPIYYELGHINIVFKHFLNSKIKLKLIQSGL</sequence>
<dbReference type="Proteomes" id="UP000321863">
    <property type="component" value="Unassembled WGS sequence"/>
</dbReference>
<protein>
    <submittedName>
        <fullName evidence="1">Uncharacterized protein</fullName>
    </submittedName>
</protein>
<evidence type="ECO:0000313" key="1">
    <source>
        <dbReference type="EMBL" id="GEN74926.1"/>
    </source>
</evidence>
<evidence type="ECO:0000313" key="2">
    <source>
        <dbReference type="Proteomes" id="UP000321863"/>
    </source>
</evidence>
<reference evidence="1 2" key="1">
    <citation type="submission" date="2019-07" db="EMBL/GenBank/DDBJ databases">
        <title>Whole genome shotgun sequence of Chryseobacterium hagamense NBRC 105253.</title>
        <authorList>
            <person name="Hosoyama A."/>
            <person name="Uohara A."/>
            <person name="Ohji S."/>
            <person name="Ichikawa N."/>
        </authorList>
    </citation>
    <scope>NUCLEOTIDE SEQUENCE [LARGE SCALE GENOMIC DNA]</scope>
    <source>
        <strain evidence="1 2">NBRC 105253</strain>
    </source>
</reference>
<accession>A0A511YIF2</accession>
<keyword evidence="2" id="KW-1185">Reference proteome</keyword>